<keyword evidence="2 7" id="KW-0808">Transferase</keyword>
<feature type="domain" description="Palmitoyltransferase DHHC" evidence="8">
    <location>
        <begin position="113"/>
        <end position="232"/>
    </location>
</feature>
<dbReference type="InParanoid" id="C5KGT6"/>
<dbReference type="GO" id="GO:0005783">
    <property type="term" value="C:endoplasmic reticulum"/>
    <property type="evidence" value="ECO:0007669"/>
    <property type="project" value="TreeGrafter"/>
</dbReference>
<keyword evidence="6 7" id="KW-0012">Acyltransferase</keyword>
<dbReference type="OMA" id="DTSHACE"/>
<dbReference type="AlphaFoldDB" id="C5KGT6"/>
<keyword evidence="10" id="KW-1185">Reference proteome</keyword>
<feature type="non-terminal residue" evidence="9">
    <location>
        <position position="357"/>
    </location>
</feature>
<evidence type="ECO:0000259" key="8">
    <source>
        <dbReference type="Pfam" id="PF01529"/>
    </source>
</evidence>
<dbReference type="FunCoup" id="C5KGT6">
    <property type="interactions" value="8"/>
</dbReference>
<keyword evidence="5 7" id="KW-0472">Membrane</keyword>
<dbReference type="PANTHER" id="PTHR22883">
    <property type="entry name" value="ZINC FINGER DHHC DOMAIN CONTAINING PROTEIN"/>
    <property type="match status" value="1"/>
</dbReference>
<reference evidence="9 10" key="1">
    <citation type="submission" date="2008-07" db="EMBL/GenBank/DDBJ databases">
        <authorList>
            <person name="El-Sayed N."/>
            <person name="Caler E."/>
            <person name="Inman J."/>
            <person name="Amedeo P."/>
            <person name="Hass B."/>
            <person name="Wortman J."/>
        </authorList>
    </citation>
    <scope>NUCLEOTIDE SEQUENCE [LARGE SCALE GENOMIC DNA]</scope>
    <source>
        <strain evidence="10">ATCC 50983 / TXsc</strain>
    </source>
</reference>
<dbReference type="GO" id="GO:0006612">
    <property type="term" value="P:protein targeting to membrane"/>
    <property type="evidence" value="ECO:0007669"/>
    <property type="project" value="TreeGrafter"/>
</dbReference>
<comment type="subcellular location">
    <subcellularLocation>
        <location evidence="1">Membrane</location>
        <topology evidence="1">Multi-pass membrane protein</topology>
    </subcellularLocation>
</comment>
<dbReference type="GO" id="GO:0019706">
    <property type="term" value="F:protein-cysteine S-palmitoyltransferase activity"/>
    <property type="evidence" value="ECO:0007669"/>
    <property type="project" value="UniProtKB-EC"/>
</dbReference>
<dbReference type="Pfam" id="PF01529">
    <property type="entry name" value="DHHC"/>
    <property type="match status" value="1"/>
</dbReference>
<dbReference type="OrthoDB" id="9909019at2759"/>
<feature type="transmembrane region" description="Helical" evidence="7">
    <location>
        <begin position="21"/>
        <end position="40"/>
    </location>
</feature>
<proteinExistence type="inferred from homology"/>
<keyword evidence="3 7" id="KW-0812">Transmembrane</keyword>
<dbReference type="PROSITE" id="PS50216">
    <property type="entry name" value="DHHC"/>
    <property type="match status" value="1"/>
</dbReference>
<evidence type="ECO:0000256" key="6">
    <source>
        <dbReference type="ARBA" id="ARBA00023315"/>
    </source>
</evidence>
<dbReference type="GO" id="GO:0005794">
    <property type="term" value="C:Golgi apparatus"/>
    <property type="evidence" value="ECO:0007669"/>
    <property type="project" value="TreeGrafter"/>
</dbReference>
<dbReference type="InterPro" id="IPR001594">
    <property type="entry name" value="Palmitoyltrfase_DHHC"/>
</dbReference>
<feature type="transmembrane region" description="Helical" evidence="7">
    <location>
        <begin position="60"/>
        <end position="78"/>
    </location>
</feature>
<gene>
    <name evidence="9" type="ORF">Pmar_PMAR000016</name>
</gene>
<comment type="similarity">
    <text evidence="7">Belongs to the DHHC palmitoyltransferase family.</text>
</comment>
<dbReference type="RefSeq" id="XP_002784511.1">
    <property type="nucleotide sequence ID" value="XM_002784465.1"/>
</dbReference>
<dbReference type="EMBL" id="GG673028">
    <property type="protein sequence ID" value="EER16307.1"/>
    <property type="molecule type" value="Genomic_DNA"/>
</dbReference>
<protein>
    <recommendedName>
        <fullName evidence="7">Palmitoyltransferase</fullName>
        <ecNumber evidence="7">2.3.1.225</ecNumber>
    </recommendedName>
</protein>
<evidence type="ECO:0000256" key="7">
    <source>
        <dbReference type="RuleBase" id="RU079119"/>
    </source>
</evidence>
<accession>C5KGT6</accession>
<evidence type="ECO:0000256" key="2">
    <source>
        <dbReference type="ARBA" id="ARBA00022679"/>
    </source>
</evidence>
<evidence type="ECO:0000256" key="3">
    <source>
        <dbReference type="ARBA" id="ARBA00022692"/>
    </source>
</evidence>
<evidence type="ECO:0000256" key="4">
    <source>
        <dbReference type="ARBA" id="ARBA00022989"/>
    </source>
</evidence>
<keyword evidence="4 7" id="KW-1133">Transmembrane helix</keyword>
<dbReference type="EC" id="2.3.1.225" evidence="7"/>
<dbReference type="GO" id="GO:0016020">
    <property type="term" value="C:membrane"/>
    <property type="evidence" value="ECO:0007669"/>
    <property type="project" value="UniProtKB-SubCell"/>
</dbReference>
<dbReference type="GeneID" id="9063366"/>
<dbReference type="Proteomes" id="UP000007800">
    <property type="component" value="Unassembled WGS sequence"/>
</dbReference>
<organism evidence="10">
    <name type="scientific">Perkinsus marinus (strain ATCC 50983 / TXsc)</name>
    <dbReference type="NCBI Taxonomy" id="423536"/>
    <lineage>
        <taxon>Eukaryota</taxon>
        <taxon>Sar</taxon>
        <taxon>Alveolata</taxon>
        <taxon>Perkinsozoa</taxon>
        <taxon>Perkinsea</taxon>
        <taxon>Perkinsida</taxon>
        <taxon>Perkinsidae</taxon>
        <taxon>Perkinsus</taxon>
    </lineage>
</organism>
<comment type="domain">
    <text evidence="7">The DHHC domain is required for palmitoyltransferase activity.</text>
</comment>
<sequence length="357" mass="41488">MPDSSSSFPLAPLALPDREPARFLPVLFVCTIIFTLWAIYNFVNSAPELLWAQRGWIELIIFNSLFAMLLVCYTLCVVTNPGEVRKRSCLIFREKKKLPPWEDHAQEKKRSGARRHCKWCGKFKPDRCHHCRVCKRCVLKMDHHCPWIYNCVGFRNHKYFFLLLLYATLAAHFMWITMFESVVEEEEPLGRVFLLVFGMVLSSLFGLLLTAFFAFHIWLAFKAMTTIEYCEKSTKKLGFSGVGQRIVQLRPAMLVDSLLTIARGEAVDLRVKNEAHARERARLYDEVNALKKKIIKDQQDHLAERDRMSATFNQRIEEITREFADGVAMKAEERRRSGGGATSEKLRLRVEELTFER</sequence>
<name>C5KGT6_PERM5</name>
<evidence type="ECO:0000256" key="5">
    <source>
        <dbReference type="ARBA" id="ARBA00023136"/>
    </source>
</evidence>
<comment type="catalytic activity">
    <reaction evidence="7">
        <text>L-cysteinyl-[protein] + hexadecanoyl-CoA = S-hexadecanoyl-L-cysteinyl-[protein] + CoA</text>
        <dbReference type="Rhea" id="RHEA:36683"/>
        <dbReference type="Rhea" id="RHEA-COMP:10131"/>
        <dbReference type="Rhea" id="RHEA-COMP:11032"/>
        <dbReference type="ChEBI" id="CHEBI:29950"/>
        <dbReference type="ChEBI" id="CHEBI:57287"/>
        <dbReference type="ChEBI" id="CHEBI:57379"/>
        <dbReference type="ChEBI" id="CHEBI:74151"/>
        <dbReference type="EC" id="2.3.1.225"/>
    </reaction>
</comment>
<feature type="transmembrane region" description="Helical" evidence="7">
    <location>
        <begin position="159"/>
        <end position="179"/>
    </location>
</feature>
<evidence type="ECO:0000313" key="10">
    <source>
        <dbReference type="Proteomes" id="UP000007800"/>
    </source>
</evidence>
<dbReference type="PANTHER" id="PTHR22883:SF147">
    <property type="entry name" value="PALMITOYLTRANSFERASE"/>
    <property type="match status" value="1"/>
</dbReference>
<feature type="transmembrane region" description="Helical" evidence="7">
    <location>
        <begin position="191"/>
        <end position="219"/>
    </location>
</feature>
<evidence type="ECO:0000256" key="1">
    <source>
        <dbReference type="ARBA" id="ARBA00004141"/>
    </source>
</evidence>
<evidence type="ECO:0000313" key="9">
    <source>
        <dbReference type="EMBL" id="EER16307.1"/>
    </source>
</evidence>
<dbReference type="InterPro" id="IPR039859">
    <property type="entry name" value="PFA4/ZDH16/20/ERF2-like"/>
</dbReference>